<keyword evidence="5 10" id="KW-0547">Nucleotide-binding</keyword>
<dbReference type="PANTHER" id="PTHR43527:SF2">
    <property type="entry name" value="4-DIPHOSPHOCYTIDYL-2-C-METHYL-D-ERYTHRITOL KINASE, CHLOROPLASTIC"/>
    <property type="match status" value="1"/>
</dbReference>
<dbReference type="RefSeq" id="WP_208994986.1">
    <property type="nucleotide sequence ID" value="NZ_SMLY01000085.1"/>
</dbReference>
<comment type="caution">
    <text evidence="13">The sequence shown here is derived from an EMBL/GenBank/DDBJ whole genome shotgun (WGS) entry which is preliminary data.</text>
</comment>
<organism evidence="13 14">
    <name type="scientific">Roseibium hamelinense</name>
    <dbReference type="NCBI Taxonomy" id="150831"/>
    <lineage>
        <taxon>Bacteria</taxon>
        <taxon>Pseudomonadati</taxon>
        <taxon>Pseudomonadota</taxon>
        <taxon>Alphaproteobacteria</taxon>
        <taxon>Hyphomicrobiales</taxon>
        <taxon>Stappiaceae</taxon>
        <taxon>Roseibium</taxon>
    </lineage>
</organism>
<dbReference type="Proteomes" id="UP000320593">
    <property type="component" value="Unassembled WGS sequence"/>
</dbReference>
<evidence type="ECO:0000259" key="11">
    <source>
        <dbReference type="Pfam" id="PF00288"/>
    </source>
</evidence>
<comment type="function">
    <text evidence="10">Catalyzes the phosphorylation of the position 2 hydroxy group of 4-diphosphocytidyl-2C-methyl-D-erythritol.</text>
</comment>
<name>A0A562T9Z7_9HYPH</name>
<dbReference type="AlphaFoldDB" id="A0A562T9Z7"/>
<dbReference type="InterPro" id="IPR014721">
    <property type="entry name" value="Ribsml_uS5_D2-typ_fold_subgr"/>
</dbReference>
<dbReference type="InterPro" id="IPR004424">
    <property type="entry name" value="IspE"/>
</dbReference>
<dbReference type="EC" id="2.7.1.148" evidence="2 10"/>
<evidence type="ECO:0000256" key="4">
    <source>
        <dbReference type="ARBA" id="ARBA00022679"/>
    </source>
</evidence>
<evidence type="ECO:0000256" key="8">
    <source>
        <dbReference type="ARBA" id="ARBA00023229"/>
    </source>
</evidence>
<keyword evidence="6 10" id="KW-0418">Kinase</keyword>
<protein>
    <recommendedName>
        <fullName evidence="3 10">4-diphosphocytidyl-2-C-methyl-D-erythritol kinase</fullName>
        <shortName evidence="10">CMK</shortName>
        <ecNumber evidence="2 10">2.7.1.148</ecNumber>
    </recommendedName>
    <alternativeName>
        <fullName evidence="9 10">4-(cytidine-5'-diphospho)-2-C-methyl-D-erythritol kinase</fullName>
    </alternativeName>
</protein>
<gene>
    <name evidence="10" type="primary">ispE</name>
    <name evidence="13" type="ORF">JM93_01493</name>
</gene>
<dbReference type="InterPro" id="IPR036554">
    <property type="entry name" value="GHMP_kinase_C_sf"/>
</dbReference>
<dbReference type="Pfam" id="PF00288">
    <property type="entry name" value="GHMP_kinases_N"/>
    <property type="match status" value="1"/>
</dbReference>
<evidence type="ECO:0000256" key="10">
    <source>
        <dbReference type="HAMAP-Rule" id="MF_00061"/>
    </source>
</evidence>
<dbReference type="Gene3D" id="3.30.70.890">
    <property type="entry name" value="GHMP kinase, C-terminal domain"/>
    <property type="match status" value="1"/>
</dbReference>
<dbReference type="GO" id="GO:0016114">
    <property type="term" value="P:terpenoid biosynthetic process"/>
    <property type="evidence" value="ECO:0007669"/>
    <property type="project" value="UniProtKB-UniRule"/>
</dbReference>
<dbReference type="EMBL" id="VLLF01000002">
    <property type="protein sequence ID" value="TWI90511.1"/>
    <property type="molecule type" value="Genomic_DNA"/>
</dbReference>
<evidence type="ECO:0000256" key="3">
    <source>
        <dbReference type="ARBA" id="ARBA00017473"/>
    </source>
</evidence>
<reference evidence="13 14" key="1">
    <citation type="submission" date="2019-07" db="EMBL/GenBank/DDBJ databases">
        <title>Genomic Encyclopedia of Archaeal and Bacterial Type Strains, Phase II (KMG-II): from individual species to whole genera.</title>
        <authorList>
            <person name="Goeker M."/>
        </authorList>
    </citation>
    <scope>NUCLEOTIDE SEQUENCE [LARGE SCALE GENOMIC DNA]</scope>
    <source>
        <strain evidence="13 14">ATCC BAA-252</strain>
    </source>
</reference>
<evidence type="ECO:0000313" key="13">
    <source>
        <dbReference type="EMBL" id="TWI90511.1"/>
    </source>
</evidence>
<dbReference type="HAMAP" id="MF_00061">
    <property type="entry name" value="IspE"/>
    <property type="match status" value="1"/>
</dbReference>
<dbReference type="UniPathway" id="UPA00056">
    <property type="reaction ID" value="UER00094"/>
</dbReference>
<feature type="domain" description="GHMP kinase N-terminal" evidence="11">
    <location>
        <begin position="74"/>
        <end position="150"/>
    </location>
</feature>
<keyword evidence="8 10" id="KW-0414">Isoprene biosynthesis</keyword>
<evidence type="ECO:0000256" key="6">
    <source>
        <dbReference type="ARBA" id="ARBA00022777"/>
    </source>
</evidence>
<dbReference type="NCBIfam" id="TIGR00154">
    <property type="entry name" value="ispE"/>
    <property type="match status" value="1"/>
</dbReference>
<keyword evidence="7 10" id="KW-0067">ATP-binding</keyword>
<dbReference type="InterPro" id="IPR020568">
    <property type="entry name" value="Ribosomal_Su5_D2-typ_SF"/>
</dbReference>
<dbReference type="SUPFAM" id="SSF55060">
    <property type="entry name" value="GHMP Kinase, C-terminal domain"/>
    <property type="match status" value="1"/>
</dbReference>
<dbReference type="GO" id="GO:0005524">
    <property type="term" value="F:ATP binding"/>
    <property type="evidence" value="ECO:0007669"/>
    <property type="project" value="UniProtKB-UniRule"/>
</dbReference>
<feature type="domain" description="GHMP kinase C-terminal" evidence="12">
    <location>
        <begin position="218"/>
        <end position="278"/>
    </location>
</feature>
<feature type="binding site" evidence="10">
    <location>
        <begin position="103"/>
        <end position="113"/>
    </location>
    <ligand>
        <name>ATP</name>
        <dbReference type="ChEBI" id="CHEBI:30616"/>
    </ligand>
</feature>
<dbReference type="InterPro" id="IPR013750">
    <property type="entry name" value="GHMP_kinase_C_dom"/>
</dbReference>
<comment type="similarity">
    <text evidence="1 10">Belongs to the GHMP kinase family. IspE subfamily.</text>
</comment>
<comment type="pathway">
    <text evidence="10">Isoprenoid biosynthesis; isopentenyl diphosphate biosynthesis via DXP pathway; isopentenyl diphosphate from 1-deoxy-D-xylulose 5-phosphate: step 3/6.</text>
</comment>
<dbReference type="SUPFAM" id="SSF54211">
    <property type="entry name" value="Ribosomal protein S5 domain 2-like"/>
    <property type="match status" value="1"/>
</dbReference>
<proteinExistence type="inferred from homology"/>
<sequence length="292" mass="30399">MTLSAMNRPAPQLARAKINLALHVTGQRADGYHLLDSLVVFPEIGDVLTCRPGRRLELSLTGPFAQALASDQDNLILKAARTFSEAAGTPEPDLVFDLEKNLPVASGIGSGSADAAAALRLLQEAMGTSLAPNKLAGVALSLGADVPVCLASCSARMGGIGELLTPAPAMPEADILLVNPGVGISTPAVFKSMESRANPEMPDIPDRFQSLSVLVSYLQHTRNDMQGAAERLCPSVTQVIETLKQDNHIAIARMSGSGATCFGLAEAGKGATAAQRIRSVQPGWWVASAPLG</sequence>
<dbReference type="NCBIfam" id="NF011202">
    <property type="entry name" value="PRK14608.1"/>
    <property type="match status" value="1"/>
</dbReference>
<comment type="catalytic activity">
    <reaction evidence="10">
        <text>4-CDP-2-C-methyl-D-erythritol + ATP = 4-CDP-2-C-methyl-D-erythritol 2-phosphate + ADP + H(+)</text>
        <dbReference type="Rhea" id="RHEA:18437"/>
        <dbReference type="ChEBI" id="CHEBI:15378"/>
        <dbReference type="ChEBI" id="CHEBI:30616"/>
        <dbReference type="ChEBI" id="CHEBI:57823"/>
        <dbReference type="ChEBI" id="CHEBI:57919"/>
        <dbReference type="ChEBI" id="CHEBI:456216"/>
        <dbReference type="EC" id="2.7.1.148"/>
    </reaction>
</comment>
<accession>A0A562T9Z7</accession>
<dbReference type="PANTHER" id="PTHR43527">
    <property type="entry name" value="4-DIPHOSPHOCYTIDYL-2-C-METHYL-D-ERYTHRITOL KINASE, CHLOROPLASTIC"/>
    <property type="match status" value="1"/>
</dbReference>
<evidence type="ECO:0000256" key="2">
    <source>
        <dbReference type="ARBA" id="ARBA00012052"/>
    </source>
</evidence>
<evidence type="ECO:0000313" key="14">
    <source>
        <dbReference type="Proteomes" id="UP000320593"/>
    </source>
</evidence>
<evidence type="ECO:0000256" key="7">
    <source>
        <dbReference type="ARBA" id="ARBA00022840"/>
    </source>
</evidence>
<keyword evidence="4 10" id="KW-0808">Transferase</keyword>
<dbReference type="GO" id="GO:0019288">
    <property type="term" value="P:isopentenyl diphosphate biosynthetic process, methylerythritol 4-phosphate pathway"/>
    <property type="evidence" value="ECO:0007669"/>
    <property type="project" value="UniProtKB-UniRule"/>
</dbReference>
<evidence type="ECO:0000256" key="9">
    <source>
        <dbReference type="ARBA" id="ARBA00032554"/>
    </source>
</evidence>
<feature type="active site" evidence="10">
    <location>
        <position position="17"/>
    </location>
</feature>
<dbReference type="Gene3D" id="3.30.230.10">
    <property type="match status" value="1"/>
</dbReference>
<evidence type="ECO:0000256" key="5">
    <source>
        <dbReference type="ARBA" id="ARBA00022741"/>
    </source>
</evidence>
<evidence type="ECO:0000259" key="12">
    <source>
        <dbReference type="Pfam" id="PF08544"/>
    </source>
</evidence>
<keyword evidence="14" id="KW-1185">Reference proteome</keyword>
<dbReference type="Pfam" id="PF08544">
    <property type="entry name" value="GHMP_kinases_C"/>
    <property type="match status" value="1"/>
</dbReference>
<evidence type="ECO:0000256" key="1">
    <source>
        <dbReference type="ARBA" id="ARBA00009684"/>
    </source>
</evidence>
<dbReference type="InterPro" id="IPR006204">
    <property type="entry name" value="GHMP_kinase_N_dom"/>
</dbReference>
<dbReference type="GO" id="GO:0050515">
    <property type="term" value="F:4-(cytidine 5'-diphospho)-2-C-methyl-D-erythritol kinase activity"/>
    <property type="evidence" value="ECO:0007669"/>
    <property type="project" value="UniProtKB-UniRule"/>
</dbReference>
<dbReference type="PIRSF" id="PIRSF010376">
    <property type="entry name" value="IspE"/>
    <property type="match status" value="1"/>
</dbReference>
<feature type="active site" evidence="10">
    <location>
        <position position="145"/>
    </location>
</feature>